<evidence type="ECO:0000313" key="5">
    <source>
        <dbReference type="Proteomes" id="UP000004892"/>
    </source>
</evidence>
<dbReference type="PROSITE" id="PS51352">
    <property type="entry name" value="THIOREDOXIN_2"/>
    <property type="match status" value="1"/>
</dbReference>
<dbReference type="Pfam" id="PF08534">
    <property type="entry name" value="Redoxin"/>
    <property type="match status" value="1"/>
</dbReference>
<dbReference type="STRING" id="742817.HMPREF9449_01874"/>
<dbReference type="CDD" id="cd03014">
    <property type="entry name" value="PRX_Atyp2cys"/>
    <property type="match status" value="1"/>
</dbReference>
<gene>
    <name evidence="4" type="ORF">HMPREF9449_01874</name>
</gene>
<dbReference type="AlphaFoldDB" id="H1DHY8"/>
<evidence type="ECO:0000259" key="3">
    <source>
        <dbReference type="PROSITE" id="PS51352"/>
    </source>
</evidence>
<evidence type="ECO:0000256" key="2">
    <source>
        <dbReference type="ARBA" id="ARBA00023284"/>
    </source>
</evidence>
<dbReference type="InterPro" id="IPR050455">
    <property type="entry name" value="Tpx_Peroxidase_subfamily"/>
</dbReference>
<organism evidence="4 5">
    <name type="scientific">Odoribacter laneus YIT 12061</name>
    <dbReference type="NCBI Taxonomy" id="742817"/>
    <lineage>
        <taxon>Bacteria</taxon>
        <taxon>Pseudomonadati</taxon>
        <taxon>Bacteroidota</taxon>
        <taxon>Bacteroidia</taxon>
        <taxon>Bacteroidales</taxon>
        <taxon>Odoribacteraceae</taxon>
        <taxon>Odoribacter</taxon>
    </lineage>
</organism>
<dbReference type="PANTHER" id="PTHR43110:SF1">
    <property type="entry name" value="THIOL PEROXIDASE"/>
    <property type="match status" value="1"/>
</dbReference>
<dbReference type="Gene3D" id="3.40.30.10">
    <property type="entry name" value="Glutaredoxin"/>
    <property type="match status" value="1"/>
</dbReference>
<dbReference type="Proteomes" id="UP000004892">
    <property type="component" value="Unassembled WGS sequence"/>
</dbReference>
<dbReference type="GO" id="GO:0008379">
    <property type="term" value="F:thioredoxin peroxidase activity"/>
    <property type="evidence" value="ECO:0007669"/>
    <property type="project" value="InterPro"/>
</dbReference>
<name>H1DHY8_9BACT</name>
<dbReference type="InterPro" id="IPR002065">
    <property type="entry name" value="TPX"/>
</dbReference>
<sequence length="169" mass="18949">MEERKITMHGNALTLVGKAIQVGEKAPVFYGLGKKLEPVSLEEFADKTVVISAFPSIDTPVCSAQMHHFNKMATDFNKDVVILAISCDLPFALNRYCAAEGIDRVITLSDYKDLEFGLKYGFLIEELRLLTRGIVIIGKDQKVKYVEYVPEITAEPDYEKAMEALRQLS</sequence>
<dbReference type="PATRIC" id="fig|742817.3.peg.1995"/>
<dbReference type="InterPro" id="IPR036249">
    <property type="entry name" value="Thioredoxin-like_sf"/>
</dbReference>
<dbReference type="EMBL" id="ADMC01000024">
    <property type="protein sequence ID" value="EHP46859.1"/>
    <property type="molecule type" value="Genomic_DNA"/>
</dbReference>
<dbReference type="InterPro" id="IPR013740">
    <property type="entry name" value="Redoxin"/>
</dbReference>
<evidence type="ECO:0000256" key="1">
    <source>
        <dbReference type="ARBA" id="ARBA00023157"/>
    </source>
</evidence>
<dbReference type="InterPro" id="IPR013766">
    <property type="entry name" value="Thioredoxin_domain"/>
</dbReference>
<dbReference type="RefSeq" id="WP_009137021.1">
    <property type="nucleotide sequence ID" value="NZ_JH594596.1"/>
</dbReference>
<keyword evidence="1" id="KW-1015">Disulfide bond</keyword>
<protein>
    <recommendedName>
        <fullName evidence="3">Thioredoxin domain-containing protein</fullName>
    </recommendedName>
</protein>
<dbReference type="HOGENOM" id="CLU_042529_12_0_10"/>
<evidence type="ECO:0000313" key="4">
    <source>
        <dbReference type="EMBL" id="EHP46859.1"/>
    </source>
</evidence>
<dbReference type="PANTHER" id="PTHR43110">
    <property type="entry name" value="THIOL PEROXIDASE"/>
    <property type="match status" value="1"/>
</dbReference>
<comment type="caution">
    <text evidence="4">The sequence shown here is derived from an EMBL/GenBank/DDBJ whole genome shotgun (WGS) entry which is preliminary data.</text>
</comment>
<dbReference type="GeneID" id="98069433"/>
<dbReference type="NCBIfam" id="NF001808">
    <property type="entry name" value="PRK00522.1"/>
    <property type="match status" value="1"/>
</dbReference>
<accession>H1DHY8</accession>
<keyword evidence="5" id="KW-1185">Reference proteome</keyword>
<keyword evidence="2" id="KW-0676">Redox-active center</keyword>
<feature type="domain" description="Thioredoxin" evidence="3">
    <location>
        <begin position="20"/>
        <end position="169"/>
    </location>
</feature>
<proteinExistence type="predicted"/>
<dbReference type="eggNOG" id="COG2077">
    <property type="taxonomic scope" value="Bacteria"/>
</dbReference>
<reference evidence="4 5" key="1">
    <citation type="submission" date="2012-01" db="EMBL/GenBank/DDBJ databases">
        <title>The Genome Sequence of Odoribacter laneus YIT 12061.</title>
        <authorList>
            <consortium name="The Broad Institute Genome Sequencing Platform"/>
            <person name="Earl A."/>
            <person name="Ward D."/>
            <person name="Feldgarden M."/>
            <person name="Gevers D."/>
            <person name="Morotomi M."/>
            <person name="Young S.K."/>
            <person name="Zeng Q."/>
            <person name="Gargeya S."/>
            <person name="Fitzgerald M."/>
            <person name="Haas B."/>
            <person name="Abouelleil A."/>
            <person name="Alvarado L."/>
            <person name="Arachchi H.M."/>
            <person name="Berlin A."/>
            <person name="Chapman S.B."/>
            <person name="Gearin G."/>
            <person name="Goldberg J."/>
            <person name="Griggs A."/>
            <person name="Gujja S."/>
            <person name="Hansen M."/>
            <person name="Heiman D."/>
            <person name="Howarth C."/>
            <person name="Larimer J."/>
            <person name="Lui A."/>
            <person name="MacDonald P.J.P."/>
            <person name="McCowen C."/>
            <person name="Montmayeur A."/>
            <person name="Murphy C."/>
            <person name="Neiman D."/>
            <person name="Pearson M."/>
            <person name="Priest M."/>
            <person name="Roberts A."/>
            <person name="Saif S."/>
            <person name="Shea T."/>
            <person name="Sisk P."/>
            <person name="Stolte C."/>
            <person name="Sykes S."/>
            <person name="Wortman J."/>
            <person name="Nusbaum C."/>
            <person name="Birren B."/>
        </authorList>
    </citation>
    <scope>NUCLEOTIDE SEQUENCE [LARGE SCALE GENOMIC DNA]</scope>
    <source>
        <strain evidence="4 5">YIT 12061</strain>
    </source>
</reference>
<dbReference type="SUPFAM" id="SSF52833">
    <property type="entry name" value="Thioredoxin-like"/>
    <property type="match status" value="1"/>
</dbReference>